<dbReference type="InterPro" id="IPR011527">
    <property type="entry name" value="ABC1_TM_dom"/>
</dbReference>
<feature type="transmembrane region" description="Helical" evidence="8">
    <location>
        <begin position="930"/>
        <end position="963"/>
    </location>
</feature>
<evidence type="ECO:0000256" key="1">
    <source>
        <dbReference type="ARBA" id="ARBA00008575"/>
    </source>
</evidence>
<feature type="transmembrane region" description="Helical" evidence="8">
    <location>
        <begin position="813"/>
        <end position="840"/>
    </location>
</feature>
<dbReference type="PANTHER" id="PTHR11384:SF59">
    <property type="entry name" value="LYSOSOMAL COBALAMIN TRANSPORTER ABCD4"/>
    <property type="match status" value="1"/>
</dbReference>
<dbReference type="SMART" id="SM00382">
    <property type="entry name" value="AAA"/>
    <property type="match status" value="2"/>
</dbReference>
<evidence type="ECO:0000256" key="5">
    <source>
        <dbReference type="ARBA" id="ARBA00022840"/>
    </source>
</evidence>
<accession>A0A814LAE8</accession>
<dbReference type="PANTHER" id="PTHR11384">
    <property type="entry name" value="ATP-BINDING CASSETTE, SUB-FAMILY D MEMBER"/>
    <property type="match status" value="1"/>
</dbReference>
<keyword evidence="3 8" id="KW-0812">Transmembrane</keyword>
<evidence type="ECO:0000313" key="10">
    <source>
        <dbReference type="EMBL" id="CAF1060740.1"/>
    </source>
</evidence>
<dbReference type="GO" id="GO:0005524">
    <property type="term" value="F:ATP binding"/>
    <property type="evidence" value="ECO:0007669"/>
    <property type="project" value="UniProtKB-KW"/>
</dbReference>
<gene>
    <name evidence="11" type="ORF">EDS130_LOCUS21329</name>
    <name evidence="10" type="ORF">XAT740_LOCUS16269</name>
</gene>
<feature type="domain" description="ABC transporter" evidence="9">
    <location>
        <begin position="394"/>
        <end position="640"/>
    </location>
</feature>
<keyword evidence="2" id="KW-0813">Transport</keyword>
<dbReference type="Pfam" id="PF06472">
    <property type="entry name" value="ABC_membrane_2"/>
    <property type="match status" value="1"/>
</dbReference>
<comment type="caution">
    <text evidence="10">The sequence shown here is derived from an EMBL/GenBank/DDBJ whole genome shotgun (WGS) entry which is preliminary data.</text>
</comment>
<dbReference type="Gene3D" id="3.40.50.300">
    <property type="entry name" value="P-loop containing nucleotide triphosphate hydrolases"/>
    <property type="match status" value="2"/>
</dbReference>
<feature type="transmembrane region" description="Helical" evidence="8">
    <location>
        <begin position="334"/>
        <end position="355"/>
    </location>
</feature>
<feature type="transmembrane region" description="Helical" evidence="8">
    <location>
        <begin position="846"/>
        <end position="871"/>
    </location>
</feature>
<organism evidence="10 12">
    <name type="scientific">Adineta ricciae</name>
    <name type="common">Rotifer</name>
    <dbReference type="NCBI Taxonomy" id="249248"/>
    <lineage>
        <taxon>Eukaryota</taxon>
        <taxon>Metazoa</taxon>
        <taxon>Spiralia</taxon>
        <taxon>Gnathifera</taxon>
        <taxon>Rotifera</taxon>
        <taxon>Eurotatoria</taxon>
        <taxon>Bdelloidea</taxon>
        <taxon>Adinetida</taxon>
        <taxon>Adinetidae</taxon>
        <taxon>Adineta</taxon>
    </lineage>
</organism>
<feature type="transmembrane region" description="Helical" evidence="8">
    <location>
        <begin position="109"/>
        <end position="127"/>
    </location>
</feature>
<dbReference type="Pfam" id="PF00005">
    <property type="entry name" value="ABC_tran"/>
    <property type="match status" value="2"/>
</dbReference>
<keyword evidence="4" id="KW-0547">Nucleotide-binding</keyword>
<sequence>MLIGKETVRSNKSRRYFLLLISPITWFRCFSLIFGRTRARTPRIAFAQYFILSCVIILMIGSCYLFYSVTSDSGEYSLYLSDVAANKTSMYEGRKRFDNLIWRSVLKTFFLGTIFGLIQACNFYLAAQWRQRLCDRFHELLFESSNGCILYETSQKNEDMPRILTSDIKQFTTNFCTVLFGSIFFAGLISVLIAITLASVFLVLAANGDATGILICYSAFVICLLLILPSTQLYNWNLLEQSKLKGILRGYVQRIKTNAECIVLYGSQRVELQYIKRLIGKILNSMLIGSISFALVNFPIQLLTALNGMCTYVMPAIVFFFVRKTQTTELAQAYLTAIPLYSFLITVLGQLLLIIEPALITVTVGDQLWTVLNRLETLEKEYKKRMEYERNYSIRHDDTNRFTLEHFNISIPGNATDGSLLQSDINLDTIRGQCVLISGPSGCGKTSLFRICAGLRPINAKQIILPERRHLLFVPQKPYLPLGNLRFQALFLLEHRCDVKDDDIYQLFKTVNLQYLCERYTFDTVVDWSTVLSVGEQQRLAFLRLFACFTLSSNYDQLIHETLVLFDESTSAVDAKTEHEIYANLVRLQAWFVTISHRASLIDLHTKSLHLYLNRTSEQQEQISNIQLPKNTDDFNANELYEAKQSQAASRSNTNTTERLNWRFVVKIFQFIHLPFSKDDQYLKLQTIIAWIVTLLLLGISTWCTYRFTKQTASLYNVLSDYSSSLISLDSAKQRITSDIVGYAMLMIATPTLFSLTVGGGQTIASLYSRRQMIYLVDFLLDGNENNLLYHSRHLTQIPDFISHDISELNSQLFYFIFGHIYYTGVIGQIILAIILSILLGEQDGGPLGVLVVFLFVVGFFIFTNILSLVFNRWVRLDEIKFSEFVAGHKRIDLQAEQIALTGESACRIEHKEIRERLNSSIHYQMHSGFLYSIIVGIVRLSVVNTYLINYGIPAAIFFYSWYKEGLADPTKASRFVTLSVYMYQLYSSWNYINYFADPLIRIQSIGIRIVNYLEHLRKTKEHQYHLAINGQKREYRRRKSDEASITLNHVNVYVPESSQLLISDINLILAPTDNLIITGPSGCGKSTLLRLLANLIRPNESQATNSNVRICPRQNTIFLCQQLHLIQGTLREQLSYLRQAHGLGPITDDLRVRQLLNEFRLSHLVEQYSMDGQPQSWFRLLSIGEQQRLMMVTALIVGTDMIDLLVLDEITSGCDQHTEQIIYEYLQRSNIQFLSVSHRKEIEEYHTCKMTIDANRHSYVICRNK</sequence>
<evidence type="ECO:0000256" key="2">
    <source>
        <dbReference type="ARBA" id="ARBA00022448"/>
    </source>
</evidence>
<dbReference type="InterPro" id="IPR003439">
    <property type="entry name" value="ABC_transporter-like_ATP-bd"/>
</dbReference>
<evidence type="ECO:0000256" key="7">
    <source>
        <dbReference type="ARBA" id="ARBA00023136"/>
    </source>
</evidence>
<dbReference type="GO" id="GO:0016887">
    <property type="term" value="F:ATP hydrolysis activity"/>
    <property type="evidence" value="ECO:0007669"/>
    <property type="project" value="InterPro"/>
</dbReference>
<dbReference type="GO" id="GO:0140359">
    <property type="term" value="F:ABC-type transporter activity"/>
    <property type="evidence" value="ECO:0007669"/>
    <property type="project" value="InterPro"/>
</dbReference>
<dbReference type="AlphaFoldDB" id="A0A814LAE8"/>
<evidence type="ECO:0000256" key="8">
    <source>
        <dbReference type="SAM" id="Phobius"/>
    </source>
</evidence>
<feature type="transmembrane region" description="Helical" evidence="8">
    <location>
        <begin position="278"/>
        <end position="296"/>
    </location>
</feature>
<dbReference type="Proteomes" id="UP000663828">
    <property type="component" value="Unassembled WGS sequence"/>
</dbReference>
<feature type="domain" description="ABC transporter" evidence="9">
    <location>
        <begin position="1048"/>
        <end position="1265"/>
    </location>
</feature>
<feature type="transmembrane region" description="Helical" evidence="8">
    <location>
        <begin position="46"/>
        <end position="67"/>
    </location>
</feature>
<evidence type="ECO:0000313" key="11">
    <source>
        <dbReference type="EMBL" id="CAF1126291.1"/>
    </source>
</evidence>
<feature type="transmembrane region" description="Helical" evidence="8">
    <location>
        <begin position="688"/>
        <end position="708"/>
    </location>
</feature>
<feature type="transmembrane region" description="Helical" evidence="8">
    <location>
        <begin position="16"/>
        <end position="34"/>
    </location>
</feature>
<keyword evidence="7 8" id="KW-0472">Membrane</keyword>
<evidence type="ECO:0000256" key="6">
    <source>
        <dbReference type="ARBA" id="ARBA00022989"/>
    </source>
</evidence>
<dbReference type="InterPro" id="IPR017871">
    <property type="entry name" value="ABC_transporter-like_CS"/>
</dbReference>
<dbReference type="Proteomes" id="UP000663852">
    <property type="component" value="Unassembled WGS sequence"/>
</dbReference>
<evidence type="ECO:0000313" key="12">
    <source>
        <dbReference type="Proteomes" id="UP000663828"/>
    </source>
</evidence>
<evidence type="ECO:0000256" key="3">
    <source>
        <dbReference type="ARBA" id="ARBA00022692"/>
    </source>
</evidence>
<evidence type="ECO:0000259" key="9">
    <source>
        <dbReference type="PROSITE" id="PS50893"/>
    </source>
</evidence>
<evidence type="ECO:0000256" key="4">
    <source>
        <dbReference type="ARBA" id="ARBA00022741"/>
    </source>
</evidence>
<name>A0A814LAE8_ADIRI</name>
<dbReference type="SUPFAM" id="SSF52540">
    <property type="entry name" value="P-loop containing nucleoside triphosphate hydrolases"/>
    <property type="match status" value="2"/>
</dbReference>
<dbReference type="GO" id="GO:0016020">
    <property type="term" value="C:membrane"/>
    <property type="evidence" value="ECO:0007669"/>
    <property type="project" value="InterPro"/>
</dbReference>
<dbReference type="EMBL" id="CAJNOJ010000107">
    <property type="protein sequence ID" value="CAF1126291.1"/>
    <property type="molecule type" value="Genomic_DNA"/>
</dbReference>
<dbReference type="InterPro" id="IPR050835">
    <property type="entry name" value="ABC_transporter_sub-D"/>
</dbReference>
<reference evidence="10" key="1">
    <citation type="submission" date="2021-02" db="EMBL/GenBank/DDBJ databases">
        <authorList>
            <person name="Nowell W R."/>
        </authorList>
    </citation>
    <scope>NUCLEOTIDE SEQUENCE</scope>
</reference>
<feature type="transmembrane region" description="Helical" evidence="8">
    <location>
        <begin position="302"/>
        <end position="322"/>
    </location>
</feature>
<feature type="transmembrane region" description="Helical" evidence="8">
    <location>
        <begin position="178"/>
        <end position="204"/>
    </location>
</feature>
<proteinExistence type="inferred from homology"/>
<dbReference type="OrthoDB" id="422637at2759"/>
<dbReference type="PROSITE" id="PS00211">
    <property type="entry name" value="ABC_TRANSPORTER_1"/>
    <property type="match status" value="1"/>
</dbReference>
<protein>
    <recommendedName>
        <fullName evidence="9">ABC transporter domain-containing protein</fullName>
    </recommendedName>
</protein>
<keyword evidence="6 8" id="KW-1133">Transmembrane helix</keyword>
<dbReference type="InterPro" id="IPR027417">
    <property type="entry name" value="P-loop_NTPase"/>
</dbReference>
<dbReference type="EMBL" id="CAJNOR010001032">
    <property type="protein sequence ID" value="CAF1060740.1"/>
    <property type="molecule type" value="Genomic_DNA"/>
</dbReference>
<dbReference type="InterPro" id="IPR003593">
    <property type="entry name" value="AAA+_ATPase"/>
</dbReference>
<keyword evidence="5" id="KW-0067">ATP-binding</keyword>
<dbReference type="PROSITE" id="PS50893">
    <property type="entry name" value="ABC_TRANSPORTER_2"/>
    <property type="match status" value="2"/>
</dbReference>
<comment type="similarity">
    <text evidence="1">Belongs to the ABC transporter superfamily. ABCD family. Peroxisomal fatty acyl CoA transporter (TC 3.A.1.203) subfamily.</text>
</comment>
<keyword evidence="12" id="KW-1185">Reference proteome</keyword>
<feature type="transmembrane region" description="Helical" evidence="8">
    <location>
        <begin position="210"/>
        <end position="228"/>
    </location>
</feature>